<evidence type="ECO:0000313" key="2">
    <source>
        <dbReference type="EMBL" id="KAA6365225.1"/>
    </source>
</evidence>
<feature type="compositionally biased region" description="Basic and acidic residues" evidence="1">
    <location>
        <begin position="299"/>
        <end position="309"/>
    </location>
</feature>
<feature type="compositionally biased region" description="Basic and acidic residues" evidence="1">
    <location>
        <begin position="258"/>
        <end position="281"/>
    </location>
</feature>
<comment type="caution">
    <text evidence="2">The sequence shown here is derived from an EMBL/GenBank/DDBJ whole genome shotgun (WGS) entry which is preliminary data.</text>
</comment>
<dbReference type="EMBL" id="SNRW01020684">
    <property type="protein sequence ID" value="KAA6365225.1"/>
    <property type="molecule type" value="Genomic_DNA"/>
</dbReference>
<accession>A0A5J4U682</accession>
<reference evidence="2 3" key="1">
    <citation type="submission" date="2019-03" db="EMBL/GenBank/DDBJ databases">
        <title>Single cell metagenomics reveals metabolic interactions within the superorganism composed of flagellate Streblomastix strix and complex community of Bacteroidetes bacteria on its surface.</title>
        <authorList>
            <person name="Treitli S.C."/>
            <person name="Kolisko M."/>
            <person name="Husnik F."/>
            <person name="Keeling P."/>
            <person name="Hampl V."/>
        </authorList>
    </citation>
    <scope>NUCLEOTIDE SEQUENCE [LARGE SCALE GENOMIC DNA]</scope>
    <source>
        <strain evidence="2">ST1C</strain>
    </source>
</reference>
<protein>
    <submittedName>
        <fullName evidence="2">Uncharacterized protein</fullName>
    </submittedName>
</protein>
<proteinExistence type="predicted"/>
<feature type="region of interest" description="Disordered" evidence="1">
    <location>
        <begin position="215"/>
        <end position="245"/>
    </location>
</feature>
<dbReference type="Proteomes" id="UP000324800">
    <property type="component" value="Unassembled WGS sequence"/>
</dbReference>
<evidence type="ECO:0000313" key="3">
    <source>
        <dbReference type="Proteomes" id="UP000324800"/>
    </source>
</evidence>
<feature type="region of interest" description="Disordered" evidence="1">
    <location>
        <begin position="85"/>
        <end position="112"/>
    </location>
</feature>
<sequence length="309" mass="36012">EDSKKRLQEKLRICPFSGSKEEEIAYTEKLEEELRENIIEYAYPEQSKCISTTQTIPSIRSNMESLLIQSNVVWNTALTNLLRTSTSNGSNEDMERVRHKNIEQRRRSAPPTLDQRKIAKLNLDNNGNFGSIWLDNSPSEMRNRIKTTDQLPRMDLGIRKDVCKDDRTKKTRTMLLIKEIYQPNIETNPDQDKISSLNNRQAKFFKSPSKRSFSLPKTNGFCKNKSTEEQRMEREYDSTKGNPSRALLVIGSDSEELRNDIRSEDSRGCDGVRRIPERMESDSGTTNRRYFSPTWKMKQRTEEVDKQQE</sequence>
<feature type="compositionally biased region" description="Basic and acidic residues" evidence="1">
    <location>
        <begin position="225"/>
        <end position="238"/>
    </location>
</feature>
<name>A0A5J4U682_9EUKA</name>
<dbReference type="AlphaFoldDB" id="A0A5J4U682"/>
<feature type="region of interest" description="Disordered" evidence="1">
    <location>
        <begin position="258"/>
        <end position="309"/>
    </location>
</feature>
<organism evidence="2 3">
    <name type="scientific">Streblomastix strix</name>
    <dbReference type="NCBI Taxonomy" id="222440"/>
    <lineage>
        <taxon>Eukaryota</taxon>
        <taxon>Metamonada</taxon>
        <taxon>Preaxostyla</taxon>
        <taxon>Oxymonadida</taxon>
        <taxon>Streblomastigidae</taxon>
        <taxon>Streblomastix</taxon>
    </lineage>
</organism>
<feature type="compositionally biased region" description="Basic and acidic residues" evidence="1">
    <location>
        <begin position="93"/>
        <end position="106"/>
    </location>
</feature>
<dbReference type="OrthoDB" id="10068564at2759"/>
<feature type="non-terminal residue" evidence="2">
    <location>
        <position position="1"/>
    </location>
</feature>
<evidence type="ECO:0000256" key="1">
    <source>
        <dbReference type="SAM" id="MobiDB-lite"/>
    </source>
</evidence>
<gene>
    <name evidence="2" type="ORF">EZS28_039247</name>
</gene>